<dbReference type="InterPro" id="IPR003492">
    <property type="entry name" value="Battenin_disease_Cln3"/>
</dbReference>
<dbReference type="GO" id="GO:0005765">
    <property type="term" value="C:lysosomal membrane"/>
    <property type="evidence" value="ECO:0007669"/>
    <property type="project" value="UniProtKB-SubCell"/>
</dbReference>
<dbReference type="GO" id="GO:0007040">
    <property type="term" value="P:lysosome organization"/>
    <property type="evidence" value="ECO:0007669"/>
    <property type="project" value="TreeGrafter"/>
</dbReference>
<evidence type="ECO:0000256" key="7">
    <source>
        <dbReference type="RuleBase" id="RU361113"/>
    </source>
</evidence>
<keyword evidence="5 7" id="KW-1133">Transmembrane helix</keyword>
<feature type="transmembrane region" description="Helical" evidence="7">
    <location>
        <begin position="20"/>
        <end position="43"/>
    </location>
</feature>
<dbReference type="PANTHER" id="PTHR10981">
    <property type="entry name" value="BATTENIN"/>
    <property type="match status" value="1"/>
</dbReference>
<dbReference type="PRINTS" id="PR01315">
    <property type="entry name" value="BATTENIN"/>
</dbReference>
<keyword evidence="6 7" id="KW-0472">Membrane</keyword>
<comment type="caution">
    <text evidence="7">Lacks conserved residue(s) required for the propagation of feature annotation.</text>
</comment>
<evidence type="ECO:0000256" key="3">
    <source>
        <dbReference type="ARBA" id="ARBA00022448"/>
    </source>
</evidence>
<reference evidence="8" key="1">
    <citation type="submission" date="2020-03" db="EMBL/GenBank/DDBJ databases">
        <title>Transcriptomic Profiling of the Digestive Tract of the Rat Flea, Xenopsylla cheopis, Following Blood Feeding and Infection with Yersinia pestis.</title>
        <authorList>
            <person name="Bland D.M."/>
            <person name="Martens C.A."/>
            <person name="Virtaneva K."/>
            <person name="Kanakabandi K."/>
            <person name="Long D."/>
            <person name="Rosenke R."/>
            <person name="Saturday G.A."/>
            <person name="Hoyt F.H."/>
            <person name="Bruno D.P."/>
            <person name="Ribeiro J.M.C."/>
            <person name="Hinnebusch J."/>
        </authorList>
    </citation>
    <scope>NUCLEOTIDE SEQUENCE</scope>
</reference>
<dbReference type="PANTHER" id="PTHR10981:SF0">
    <property type="entry name" value="BATTENIN"/>
    <property type="match status" value="1"/>
</dbReference>
<keyword evidence="4 7" id="KW-0812">Transmembrane</keyword>
<dbReference type="SUPFAM" id="SSF103473">
    <property type="entry name" value="MFS general substrate transporter"/>
    <property type="match status" value="1"/>
</dbReference>
<proteinExistence type="inferred from homology"/>
<dbReference type="AlphaFoldDB" id="A0A6M2E3D4"/>
<evidence type="ECO:0000256" key="1">
    <source>
        <dbReference type="ARBA" id="ARBA00004127"/>
    </source>
</evidence>
<name>A0A6M2E3D4_XENCH</name>
<comment type="similarity">
    <text evidence="2 7">Belongs to the battenin family.</text>
</comment>
<dbReference type="Gene3D" id="1.20.1250.20">
    <property type="entry name" value="MFS general substrate transporter like domains"/>
    <property type="match status" value="1"/>
</dbReference>
<dbReference type="InterPro" id="IPR036259">
    <property type="entry name" value="MFS_trans_sf"/>
</dbReference>
<dbReference type="EMBL" id="GIIL01007741">
    <property type="protein sequence ID" value="NOV51467.1"/>
    <property type="molecule type" value="Transcribed_RNA"/>
</dbReference>
<comment type="subcellular location">
    <subcellularLocation>
        <location evidence="1">Endomembrane system</location>
        <topology evidence="1">Multi-pass membrane protein</topology>
    </subcellularLocation>
    <subcellularLocation>
        <location evidence="7">Lysosome membrane</location>
        <topology evidence="7">Multi-pass membrane protein</topology>
    </subcellularLocation>
</comment>
<feature type="transmembrane region" description="Helical" evidence="7">
    <location>
        <begin position="64"/>
        <end position="81"/>
    </location>
</feature>
<accession>A0A6M2E3D4</accession>
<keyword evidence="3" id="KW-0813">Transport</keyword>
<evidence type="ECO:0000256" key="4">
    <source>
        <dbReference type="ARBA" id="ARBA00022692"/>
    </source>
</evidence>
<evidence type="ECO:0000256" key="2">
    <source>
        <dbReference type="ARBA" id="ARBA00007467"/>
    </source>
</evidence>
<evidence type="ECO:0000256" key="6">
    <source>
        <dbReference type="ARBA" id="ARBA00023136"/>
    </source>
</evidence>
<dbReference type="GO" id="GO:0051453">
    <property type="term" value="P:regulation of intracellular pH"/>
    <property type="evidence" value="ECO:0007669"/>
    <property type="project" value="TreeGrafter"/>
</dbReference>
<protein>
    <recommendedName>
        <fullName evidence="7">Battenin</fullName>
    </recommendedName>
</protein>
<keyword evidence="7" id="KW-0458">Lysosome</keyword>
<dbReference type="Pfam" id="PF02487">
    <property type="entry name" value="CLN3"/>
    <property type="match status" value="1"/>
</dbReference>
<evidence type="ECO:0000256" key="5">
    <source>
        <dbReference type="ARBA" id="ARBA00022989"/>
    </source>
</evidence>
<evidence type="ECO:0000313" key="8">
    <source>
        <dbReference type="EMBL" id="NOV51467.1"/>
    </source>
</evidence>
<sequence length="93" mass="10406">MSVFQFVNVLILLFEVIYGYIPNIWFVFGIVLWEGLLGGGAYVNTFYRMTHEIPLKERKFSMGITALADSLGIAIAGWIAIPTHNALCTLPKL</sequence>
<dbReference type="GO" id="GO:0012505">
    <property type="term" value="C:endomembrane system"/>
    <property type="evidence" value="ECO:0007669"/>
    <property type="project" value="UniProtKB-SubCell"/>
</dbReference>
<organism evidence="8">
    <name type="scientific">Xenopsylla cheopis</name>
    <name type="common">Oriental rat flea</name>
    <name type="synonym">Pulex cheopis</name>
    <dbReference type="NCBI Taxonomy" id="163159"/>
    <lineage>
        <taxon>Eukaryota</taxon>
        <taxon>Metazoa</taxon>
        <taxon>Ecdysozoa</taxon>
        <taxon>Arthropoda</taxon>
        <taxon>Hexapoda</taxon>
        <taxon>Insecta</taxon>
        <taxon>Pterygota</taxon>
        <taxon>Neoptera</taxon>
        <taxon>Endopterygota</taxon>
        <taxon>Siphonaptera</taxon>
        <taxon>Pulicidae</taxon>
        <taxon>Xenopsyllinae</taxon>
        <taxon>Xenopsylla</taxon>
    </lineage>
</organism>